<dbReference type="Gene3D" id="1.20.1250.20">
    <property type="entry name" value="MFS general substrate transporter like domains"/>
    <property type="match status" value="1"/>
</dbReference>
<dbReference type="SUPFAM" id="SSF103473">
    <property type="entry name" value="MFS general substrate transporter"/>
    <property type="match status" value="1"/>
</dbReference>
<dbReference type="GO" id="GO:0012505">
    <property type="term" value="C:endomembrane system"/>
    <property type="evidence" value="ECO:0007669"/>
    <property type="project" value="UniProtKB-SubCell"/>
</dbReference>
<dbReference type="PANTHER" id="PTHR23514:SF3">
    <property type="entry name" value="BYPASS OF STOP CODON PROTEIN 6"/>
    <property type="match status" value="1"/>
</dbReference>
<keyword evidence="6 7" id="KW-0472">Membrane</keyword>
<reference evidence="8 9" key="1">
    <citation type="submission" date="2022-03" db="EMBL/GenBank/DDBJ databases">
        <title>Metagenome-assembled genomes from swine fecal metagenomes.</title>
        <authorList>
            <person name="Holman D.B."/>
            <person name="Kommadath A."/>
        </authorList>
    </citation>
    <scope>NUCLEOTIDE SEQUENCE [LARGE SCALE GENOMIC DNA]</scope>
    <source>
        <strain evidence="8">SUG147</strain>
    </source>
</reference>
<evidence type="ECO:0000256" key="7">
    <source>
        <dbReference type="SAM" id="Phobius"/>
    </source>
</evidence>
<proteinExistence type="inferred from homology"/>
<evidence type="ECO:0000256" key="2">
    <source>
        <dbReference type="ARBA" id="ARBA00008335"/>
    </source>
</evidence>
<comment type="subcellular location">
    <subcellularLocation>
        <location evidence="1">Endomembrane system</location>
        <topology evidence="1">Multi-pass membrane protein</topology>
    </subcellularLocation>
</comment>
<dbReference type="EMBL" id="JALEMU010000119">
    <property type="protein sequence ID" value="MCI5756075.1"/>
    <property type="molecule type" value="Genomic_DNA"/>
</dbReference>
<dbReference type="GO" id="GO:0016020">
    <property type="term" value="C:membrane"/>
    <property type="evidence" value="ECO:0007669"/>
    <property type="project" value="TreeGrafter"/>
</dbReference>
<dbReference type="InterPro" id="IPR036259">
    <property type="entry name" value="MFS_trans_sf"/>
</dbReference>
<name>A0AAE3K0L4_9BACT</name>
<gene>
    <name evidence="8" type="ORF">MR241_07255</name>
</gene>
<evidence type="ECO:0000256" key="1">
    <source>
        <dbReference type="ARBA" id="ARBA00004127"/>
    </source>
</evidence>
<feature type="transmembrane region" description="Helical" evidence="7">
    <location>
        <begin position="148"/>
        <end position="166"/>
    </location>
</feature>
<comment type="similarity">
    <text evidence="2">Belongs to the major facilitator superfamily.</text>
</comment>
<dbReference type="PANTHER" id="PTHR23514">
    <property type="entry name" value="BYPASS OF STOP CODON PROTEIN 6"/>
    <property type="match status" value="1"/>
</dbReference>
<keyword evidence="3" id="KW-0813">Transport</keyword>
<evidence type="ECO:0000313" key="9">
    <source>
        <dbReference type="Proteomes" id="UP001139365"/>
    </source>
</evidence>
<evidence type="ECO:0000256" key="6">
    <source>
        <dbReference type="ARBA" id="ARBA00023136"/>
    </source>
</evidence>
<feature type="transmembrane region" description="Helical" evidence="7">
    <location>
        <begin position="254"/>
        <end position="273"/>
    </location>
</feature>
<comment type="caution">
    <text evidence="8">The sequence shown here is derived from an EMBL/GenBank/DDBJ whole genome shotgun (WGS) entry which is preliminary data.</text>
</comment>
<feature type="transmembrane region" description="Helical" evidence="7">
    <location>
        <begin position="15"/>
        <end position="37"/>
    </location>
</feature>
<feature type="transmembrane region" description="Helical" evidence="7">
    <location>
        <begin position="49"/>
        <end position="68"/>
    </location>
</feature>
<dbReference type="AlphaFoldDB" id="A0AAE3K0L4"/>
<keyword evidence="5 7" id="KW-1133">Transmembrane helix</keyword>
<feature type="transmembrane region" description="Helical" evidence="7">
    <location>
        <begin position="306"/>
        <end position="329"/>
    </location>
</feature>
<feature type="transmembrane region" description="Helical" evidence="7">
    <location>
        <begin position="341"/>
        <end position="366"/>
    </location>
</feature>
<evidence type="ECO:0000313" key="8">
    <source>
        <dbReference type="EMBL" id="MCI5756075.1"/>
    </source>
</evidence>
<accession>A0AAE3K0L4</accession>
<dbReference type="Proteomes" id="UP001139365">
    <property type="component" value="Unassembled WGS sequence"/>
</dbReference>
<feature type="transmembrane region" description="Helical" evidence="7">
    <location>
        <begin position="216"/>
        <end position="234"/>
    </location>
</feature>
<dbReference type="InterPro" id="IPR051788">
    <property type="entry name" value="MFS_Transporter"/>
</dbReference>
<organism evidence="8 9">
    <name type="scientific">Candidatus Colimorpha enterica</name>
    <dbReference type="NCBI Taxonomy" id="3083063"/>
    <lineage>
        <taxon>Bacteria</taxon>
        <taxon>Pseudomonadati</taxon>
        <taxon>Bacteroidota</taxon>
        <taxon>Bacteroidia</taxon>
        <taxon>Bacteroidales</taxon>
        <taxon>Candidatus Colimorpha</taxon>
    </lineage>
</organism>
<sequence length="398" mass="42162">MTNSPAPGAYKGTKIACYTGYIVQAIVANLAPLLFITFNRTFDISLTKITFLSGFNFAVQLLVDLIAARYAERLGYRKSVILSQIFAAAGMIGYGTLPYLIGNRFAGLLIATALCAVGGGLIEVLVSPIVESCPSDSKSGSMSLLHSFYCWGQAAVVLLSTLFFTVCGIDNWRILTVIWAVVPIVNAFTFTRVPVPQPVEEGAAMSAKQLFSSRGFGILILLMICSGAAELAISQWASAFAEAALNVNKTVGDLMGPCLFAILMGVSRAFYSVFSRRTGLVRFMAVSGILCFIGYLTASLSPFPALSLAGCALCGFSVGIFWPGTLSIAARVCPNGGTFMYGILALAGDVGCVCGTGFVGFISGMFGDDLKKGILCASVFPILMFIGLTVCRSRMNRE</sequence>
<feature type="transmembrane region" description="Helical" evidence="7">
    <location>
        <begin position="280"/>
        <end position="300"/>
    </location>
</feature>
<evidence type="ECO:0000256" key="3">
    <source>
        <dbReference type="ARBA" id="ARBA00022448"/>
    </source>
</evidence>
<feature type="transmembrane region" description="Helical" evidence="7">
    <location>
        <begin position="372"/>
        <end position="391"/>
    </location>
</feature>
<evidence type="ECO:0000256" key="5">
    <source>
        <dbReference type="ARBA" id="ARBA00022989"/>
    </source>
</evidence>
<dbReference type="GO" id="GO:0022857">
    <property type="term" value="F:transmembrane transporter activity"/>
    <property type="evidence" value="ECO:0007669"/>
    <property type="project" value="InterPro"/>
</dbReference>
<dbReference type="Pfam" id="PF07690">
    <property type="entry name" value="MFS_1"/>
    <property type="match status" value="1"/>
</dbReference>
<evidence type="ECO:0000256" key="4">
    <source>
        <dbReference type="ARBA" id="ARBA00022692"/>
    </source>
</evidence>
<keyword evidence="4 7" id="KW-0812">Transmembrane</keyword>
<feature type="transmembrane region" description="Helical" evidence="7">
    <location>
        <begin position="80"/>
        <end position="101"/>
    </location>
</feature>
<dbReference type="InterPro" id="IPR011701">
    <property type="entry name" value="MFS"/>
</dbReference>
<protein>
    <submittedName>
        <fullName evidence="8">MFS transporter</fullName>
    </submittedName>
</protein>
<feature type="transmembrane region" description="Helical" evidence="7">
    <location>
        <begin position="107"/>
        <end position="127"/>
    </location>
</feature>